<keyword evidence="4" id="KW-1185">Reference proteome</keyword>
<feature type="domain" description="Putative Flp pilus-assembly TadG-like N-terminal" evidence="2">
    <location>
        <begin position="27"/>
        <end position="73"/>
    </location>
</feature>
<dbReference type="InterPro" id="IPR028087">
    <property type="entry name" value="Tad_N"/>
</dbReference>
<proteinExistence type="predicted"/>
<protein>
    <recommendedName>
        <fullName evidence="2">Putative Flp pilus-assembly TadG-like N-terminal domain-containing protein</fullName>
    </recommendedName>
</protein>
<evidence type="ECO:0000259" key="2">
    <source>
        <dbReference type="Pfam" id="PF13400"/>
    </source>
</evidence>
<feature type="transmembrane region" description="Helical" evidence="1">
    <location>
        <begin position="29"/>
        <end position="54"/>
    </location>
</feature>
<dbReference type="RefSeq" id="WP_131308026.1">
    <property type="nucleotide sequence ID" value="NZ_SJJR01000024.1"/>
</dbReference>
<evidence type="ECO:0000313" key="3">
    <source>
        <dbReference type="EMBL" id="TCB91638.1"/>
    </source>
</evidence>
<evidence type="ECO:0000256" key="1">
    <source>
        <dbReference type="SAM" id="Phobius"/>
    </source>
</evidence>
<keyword evidence="1" id="KW-0472">Membrane</keyword>
<dbReference type="EMBL" id="SJJR01000024">
    <property type="protein sequence ID" value="TCB91638.1"/>
    <property type="molecule type" value="Genomic_DNA"/>
</dbReference>
<gene>
    <name evidence="3" type="ORF">E0H26_25480</name>
</gene>
<evidence type="ECO:0000313" key="4">
    <source>
        <dbReference type="Proteomes" id="UP000292274"/>
    </source>
</evidence>
<name>A0A4R0G8M4_9ACTN</name>
<dbReference type="AlphaFoldDB" id="A0A4R0G8M4"/>
<sequence>MAWRPLVTPPHARRWQRLRERSADDSGQVTAFAVLMTVALLAVAGLVLDAGLALTEKVRALDLAQAAARAGAQELDLYQYRTRNVAQLDPTRAATAARAWLVSAGADGEATATTTTVTVTVHRSSRTQLLQIIGVRQLAVSATATATAVQGVTAPTT</sequence>
<dbReference type="Proteomes" id="UP000292274">
    <property type="component" value="Unassembled WGS sequence"/>
</dbReference>
<comment type="caution">
    <text evidence="3">The sequence shown here is derived from an EMBL/GenBank/DDBJ whole genome shotgun (WGS) entry which is preliminary data.</text>
</comment>
<keyword evidence="1" id="KW-1133">Transmembrane helix</keyword>
<dbReference type="Pfam" id="PF13400">
    <property type="entry name" value="Tad"/>
    <property type="match status" value="1"/>
</dbReference>
<reference evidence="3 4" key="1">
    <citation type="submission" date="2019-02" db="EMBL/GenBank/DDBJ databases">
        <title>Jishengella sp. nov., isolated from a root of Zingiber montanum.</title>
        <authorList>
            <person name="Kuncharoen N."/>
            <person name="Kudo T."/>
            <person name="Masahiro Y."/>
            <person name="Ohkuma M."/>
            <person name="Tanasupawat S."/>
        </authorList>
    </citation>
    <scope>NUCLEOTIDE SEQUENCE [LARGE SCALE GENOMIC DNA]</scope>
    <source>
        <strain evidence="3 4">PLAI 1-1</strain>
    </source>
</reference>
<accession>A0A4R0G8M4</accession>
<dbReference type="OrthoDB" id="3405885at2"/>
<keyword evidence="1" id="KW-0812">Transmembrane</keyword>
<organism evidence="3 4">
    <name type="scientific">Micromonospora zingiberis</name>
    <dbReference type="NCBI Taxonomy" id="2053011"/>
    <lineage>
        <taxon>Bacteria</taxon>
        <taxon>Bacillati</taxon>
        <taxon>Actinomycetota</taxon>
        <taxon>Actinomycetes</taxon>
        <taxon>Micromonosporales</taxon>
        <taxon>Micromonosporaceae</taxon>
        <taxon>Micromonospora</taxon>
    </lineage>
</organism>